<evidence type="ECO:0000256" key="7">
    <source>
        <dbReference type="ARBA" id="ARBA00022844"/>
    </source>
</evidence>
<dbReference type="EMBL" id="AB889483">
    <property type="protein sequence ID" value="BAU20382.1"/>
    <property type="molecule type" value="Genomic_RNA"/>
</dbReference>
<proteinExistence type="inferred from homology"/>
<dbReference type="GO" id="GO:0005198">
    <property type="term" value="F:structural molecule activity"/>
    <property type="evidence" value="ECO:0007669"/>
    <property type="project" value="InterPro"/>
</dbReference>
<keyword evidence="7" id="KW-0946">Virion</keyword>
<dbReference type="InterPro" id="IPR013569">
    <property type="entry name" value="Carlavirus_coat_N"/>
</dbReference>
<dbReference type="InterPro" id="IPR000052">
    <property type="entry name" value="Pltvir_coat"/>
</dbReference>
<dbReference type="PRINTS" id="PR00232">
    <property type="entry name" value="POTXCARLCOAT"/>
</dbReference>
<name>A0A0U5AXN5_9VIRU</name>
<keyword evidence="5" id="KW-1139">Helical capsid protein</keyword>
<evidence type="ECO:0000256" key="4">
    <source>
        <dbReference type="ARBA" id="ARBA00018091"/>
    </source>
</evidence>
<feature type="region of interest" description="Disordered" evidence="10">
    <location>
        <begin position="35"/>
        <end position="64"/>
    </location>
</feature>
<dbReference type="GO" id="GO:0019029">
    <property type="term" value="C:helical viral capsid"/>
    <property type="evidence" value="ECO:0007669"/>
    <property type="project" value="UniProtKB-KW"/>
</dbReference>
<feature type="region of interest" description="Disordered" evidence="10">
    <location>
        <begin position="89"/>
        <end position="119"/>
    </location>
</feature>
<keyword evidence="8" id="KW-0687">Ribonucleoprotein</keyword>
<organism evidence="12">
    <name type="scientific">Daphne virus S</name>
    <dbReference type="NCBI Taxonomy" id="216614"/>
    <lineage>
        <taxon>Viruses</taxon>
        <taxon>Riboviria</taxon>
        <taxon>Orthornavirae</taxon>
        <taxon>Kitrinoviricota</taxon>
        <taxon>Alsuviricetes</taxon>
        <taxon>Tymovirales</taxon>
        <taxon>Betaflexiviridae</taxon>
        <taxon>Quinvirinae</taxon>
        <taxon>Carlavirus</taxon>
        <taxon>Carlavirus sigmadaphnis</taxon>
    </lineage>
</organism>
<evidence type="ECO:0000313" key="12">
    <source>
        <dbReference type="EMBL" id="BAU20382.1"/>
    </source>
</evidence>
<evidence type="ECO:0000256" key="1">
    <source>
        <dbReference type="ARBA" id="ARBA00004032"/>
    </source>
</evidence>
<comment type="function">
    <text evidence="1">Required for genome encapsidation. Forms ribonucleoprotein complexes along with TGB1 helicase and viral RNA.</text>
</comment>
<dbReference type="PROSITE" id="PS00418">
    <property type="entry name" value="POTEX_CARLAVIRUS_COAT"/>
    <property type="match status" value="1"/>
</dbReference>
<comment type="subcellular location">
    <subcellularLocation>
        <location evidence="2">Virion</location>
    </subcellularLocation>
</comment>
<dbReference type="GO" id="GO:1990904">
    <property type="term" value="C:ribonucleoprotein complex"/>
    <property type="evidence" value="ECO:0007669"/>
    <property type="project" value="UniProtKB-KW"/>
</dbReference>
<evidence type="ECO:0000256" key="6">
    <source>
        <dbReference type="ARBA" id="ARBA00022561"/>
    </source>
</evidence>
<evidence type="ECO:0000256" key="10">
    <source>
        <dbReference type="SAM" id="MobiDB-lite"/>
    </source>
</evidence>
<evidence type="ECO:0000256" key="8">
    <source>
        <dbReference type="ARBA" id="ARBA00023274"/>
    </source>
</evidence>
<dbReference type="Pfam" id="PF08358">
    <property type="entry name" value="Flexi_CP_N"/>
    <property type="match status" value="1"/>
</dbReference>
<evidence type="ECO:0000256" key="9">
    <source>
        <dbReference type="ARBA" id="ARBA00031336"/>
    </source>
</evidence>
<feature type="region of interest" description="Disordered" evidence="10">
    <location>
        <begin position="1"/>
        <end position="20"/>
    </location>
</feature>
<evidence type="ECO:0000256" key="2">
    <source>
        <dbReference type="ARBA" id="ARBA00004328"/>
    </source>
</evidence>
<comment type="similarity">
    <text evidence="3">Belongs to the potexviruses coat protein family.</text>
</comment>
<keyword evidence="6 12" id="KW-0167">Capsid protein</keyword>
<sequence length="318" mass="35419">MPPKPDPQSSEEQNAAAIAKTLEEERLALERAEAVRAAQLPRPTGGNQNRDHRRAVGVPREGEDERIEQRLDALRQMLRAERGNISVTNASFERGRPALTPTPDMRGDPSNPYSRPSTDLLWSIKPKPRSDNMATSEDIMRISTQLEGLGVPTEHVSKVILQAVFYCADKSSSSYQDPQGTFEFPGGAIMVDDVVGTINSICTLRKVCRLYAAVVWNYMHIHDKPPADWRAMGFNYNTRYAAFDFFDYVENEAAIKPAGGIVPRPTDAEYIAFHTYKQLALDRANNNATYANLDVAVTGGRTGPLIERNLNNANNRKQ</sequence>
<reference evidence="12" key="1">
    <citation type="journal article" date="2015" name="Cytologia">
        <title>Complete Genome Sequence of a Japanese Isolate of Daphne virus S.</title>
        <authorList>
            <person name="Fujita N."/>
            <person name="Komatsu K."/>
            <person name="Neriya Y."/>
            <person name="Kagiwada S."/>
            <person name="Hara S."/>
            <person name="Miyazaki A."/>
            <person name="Netsu O."/>
            <person name="Hashimoto M."/>
            <person name="Yamaji Y."/>
            <person name="Namba S."/>
        </authorList>
    </citation>
    <scope>NUCLEOTIDE SEQUENCE</scope>
    <source>
        <strain evidence="12">JP</strain>
    </source>
</reference>
<evidence type="ECO:0000259" key="11">
    <source>
        <dbReference type="PROSITE" id="PS00418"/>
    </source>
</evidence>
<feature type="domain" description="Potexviruses and carlaviruses coat protein" evidence="11">
    <location>
        <begin position="239"/>
        <end position="254"/>
    </location>
</feature>
<protein>
    <recommendedName>
        <fullName evidence="4">Capsid protein</fullName>
    </recommendedName>
    <alternativeName>
        <fullName evidence="9">Coat protein</fullName>
    </alternativeName>
</protein>
<accession>A0A0U5AXN5</accession>
<dbReference type="Pfam" id="PF00286">
    <property type="entry name" value="Flexi_CP"/>
    <property type="match status" value="1"/>
</dbReference>
<evidence type="ECO:0000256" key="5">
    <source>
        <dbReference type="ARBA" id="ARBA00022497"/>
    </source>
</evidence>
<evidence type="ECO:0000256" key="3">
    <source>
        <dbReference type="ARBA" id="ARBA00007202"/>
    </source>
</evidence>